<sequence>MALESGPGEVCAGVDGWELVLVGPVVDGVVRLTRDHGSVDVDLRDADEFAAMLGTATLARVDPGPPHHREVVLFHADAQVIAVVRSDVDLREPARPLAAFAAAPFAPHIGVPELAAEVERLALTIYTRAWLATALREGADLLLEPAAPPEHGDSPYVRCWVAEGRLFTKVFPVPVGPDWAAFEDTDHALTAVDLDVADPYAVNDSGQDTADVLTSVALAAAEAALTWDGGALGVVATLDASAAPGGDLGPGTTSGETLTVDSPRSLVAFLEEWLTTPAAHEPGATVGGTSGLALIALQHPHLAIRLDASATADGVRFWLDRWYGSPHLALVPDPAQSPADVRREGPRFVVAVGQWLHTLASCALTATLTEAAPAGLRDWAVNTPAPRWLGAEPGRTDYTRPHWFRATLPRSTAILDDLVVYLPDATLAARTLRHLRVTWTCGEHRLELADLDVHLEIAASSHDVASGAAHTVPGLSEPFLARLSTQQYDALRNRAVALVERATWEALDPAHPHLGIHFDDRVDVVRTWRELLELGLHSEAARLFAEVLVEAEERDVDEHLDFGRTDAGVVELRWDGRAVAVAERDAPATAVLPGGAVTDDLRATAVRLLDACS</sequence>
<evidence type="ECO:0000313" key="1">
    <source>
        <dbReference type="EMBL" id="MFC6154802.1"/>
    </source>
</evidence>
<reference evidence="2" key="1">
    <citation type="journal article" date="2019" name="Int. J. Syst. Evol. Microbiol.">
        <title>The Global Catalogue of Microorganisms (GCM) 10K type strain sequencing project: providing services to taxonomists for standard genome sequencing and annotation.</title>
        <authorList>
            <consortium name="The Broad Institute Genomics Platform"/>
            <consortium name="The Broad Institute Genome Sequencing Center for Infectious Disease"/>
            <person name="Wu L."/>
            <person name="Ma J."/>
        </authorList>
    </citation>
    <scope>NUCLEOTIDE SEQUENCE [LARGE SCALE GENOMIC DNA]</scope>
    <source>
        <strain evidence="2">DFY28</strain>
    </source>
</reference>
<gene>
    <name evidence="1" type="ORF">ACFPWU_14125</name>
</gene>
<keyword evidence="2" id="KW-1185">Reference proteome</keyword>
<protein>
    <submittedName>
        <fullName evidence="1">Uncharacterized protein</fullName>
    </submittedName>
</protein>
<organism evidence="1 2">
    <name type="scientific">Nocardioides yefusunii</name>
    <dbReference type="NCBI Taxonomy" id="2500546"/>
    <lineage>
        <taxon>Bacteria</taxon>
        <taxon>Bacillati</taxon>
        <taxon>Actinomycetota</taxon>
        <taxon>Actinomycetes</taxon>
        <taxon>Propionibacteriales</taxon>
        <taxon>Nocardioidaceae</taxon>
        <taxon>Nocardioides</taxon>
    </lineage>
</organism>
<evidence type="ECO:0000313" key="2">
    <source>
        <dbReference type="Proteomes" id="UP001596098"/>
    </source>
</evidence>
<dbReference type="RefSeq" id="WP_128219151.1">
    <property type="nucleotide sequence ID" value="NZ_CP034929.1"/>
</dbReference>
<dbReference type="Proteomes" id="UP001596098">
    <property type="component" value="Unassembled WGS sequence"/>
</dbReference>
<dbReference type="EMBL" id="JBHSQI010000009">
    <property type="protein sequence ID" value="MFC6154802.1"/>
    <property type="molecule type" value="Genomic_DNA"/>
</dbReference>
<proteinExistence type="predicted"/>
<accession>A0ABW1R117</accession>
<comment type="caution">
    <text evidence="1">The sequence shown here is derived from an EMBL/GenBank/DDBJ whole genome shotgun (WGS) entry which is preliminary data.</text>
</comment>
<name>A0ABW1R117_9ACTN</name>